<keyword evidence="4 6" id="KW-0687">Ribonucleoprotein</keyword>
<gene>
    <name evidence="6" type="primary">rplJ</name>
    <name evidence="7" type="ORF">IDAT_12720</name>
</gene>
<evidence type="ECO:0000256" key="1">
    <source>
        <dbReference type="ARBA" id="ARBA00002633"/>
    </source>
</evidence>
<dbReference type="AlphaFoldDB" id="A0A094IPN2"/>
<dbReference type="NCBIfam" id="NF000955">
    <property type="entry name" value="PRK00099.1-1"/>
    <property type="match status" value="1"/>
</dbReference>
<evidence type="ECO:0000256" key="3">
    <source>
        <dbReference type="ARBA" id="ARBA00022980"/>
    </source>
</evidence>
<dbReference type="Gene3D" id="3.30.70.1730">
    <property type="match status" value="1"/>
</dbReference>
<keyword evidence="3 6" id="KW-0689">Ribosomal protein</keyword>
<evidence type="ECO:0000256" key="5">
    <source>
        <dbReference type="ARBA" id="ARBA00035202"/>
    </source>
</evidence>
<dbReference type="GO" id="GO:0070180">
    <property type="term" value="F:large ribosomal subunit rRNA binding"/>
    <property type="evidence" value="ECO:0007669"/>
    <property type="project" value="UniProtKB-UniRule"/>
</dbReference>
<dbReference type="HAMAP" id="MF_00362">
    <property type="entry name" value="Ribosomal_uL10"/>
    <property type="match status" value="1"/>
</dbReference>
<dbReference type="CDD" id="cd05797">
    <property type="entry name" value="Ribosomal_L10"/>
    <property type="match status" value="1"/>
</dbReference>
<comment type="caution">
    <text evidence="7">The sequence shown here is derived from an EMBL/GenBank/DDBJ whole genome shotgun (WGS) entry which is preliminary data.</text>
</comment>
<organism evidence="7 8">
    <name type="scientific">Pseudidiomarina atlantica</name>
    <dbReference type="NCBI Taxonomy" id="1517416"/>
    <lineage>
        <taxon>Bacteria</taxon>
        <taxon>Pseudomonadati</taxon>
        <taxon>Pseudomonadota</taxon>
        <taxon>Gammaproteobacteria</taxon>
        <taxon>Alteromonadales</taxon>
        <taxon>Idiomarinaceae</taxon>
        <taxon>Pseudidiomarina</taxon>
    </lineage>
</organism>
<dbReference type="PANTHER" id="PTHR11560">
    <property type="entry name" value="39S RIBOSOMAL PROTEIN L10, MITOCHONDRIAL"/>
    <property type="match status" value="1"/>
</dbReference>
<dbReference type="eggNOG" id="COG0244">
    <property type="taxonomic scope" value="Bacteria"/>
</dbReference>
<dbReference type="GO" id="GO:0006412">
    <property type="term" value="P:translation"/>
    <property type="evidence" value="ECO:0007669"/>
    <property type="project" value="UniProtKB-UniRule"/>
</dbReference>
<comment type="function">
    <text evidence="1 6">Forms part of the ribosomal stalk, playing a central role in the interaction of the ribosome with GTP-bound translation factors.</text>
</comment>
<dbReference type="InterPro" id="IPR047865">
    <property type="entry name" value="Ribosomal_uL10_bac_type"/>
</dbReference>
<dbReference type="GO" id="GO:0005840">
    <property type="term" value="C:ribosome"/>
    <property type="evidence" value="ECO:0007669"/>
    <property type="project" value="UniProtKB-KW"/>
</dbReference>
<dbReference type="GO" id="GO:1990904">
    <property type="term" value="C:ribonucleoprotein complex"/>
    <property type="evidence" value="ECO:0007669"/>
    <property type="project" value="UniProtKB-KW"/>
</dbReference>
<proteinExistence type="inferred from homology"/>
<comment type="similarity">
    <text evidence="2 6">Belongs to the universal ribosomal protein uL10 family.</text>
</comment>
<dbReference type="OrthoDB" id="9808307at2"/>
<dbReference type="RefSeq" id="WP_034734303.1">
    <property type="nucleotide sequence ID" value="NZ_JPIN01000020.1"/>
</dbReference>
<comment type="subunit">
    <text evidence="6">Part of the ribosomal stalk of the 50S ribosomal subunit. The N-terminus interacts with L11 and the large rRNA to form the base of the stalk. The C-terminus forms an elongated spine to which L12 dimers bind in a sequential fashion forming a multimeric L10(L12)X complex.</text>
</comment>
<protein>
    <recommendedName>
        <fullName evidence="5 6">Large ribosomal subunit protein uL10</fullName>
    </recommendedName>
</protein>
<reference evidence="7 8" key="1">
    <citation type="submission" date="2014-06" db="EMBL/GenBank/DDBJ databases">
        <title>Draft genome sequence of Idiomarina sp. MCCC 1A10513.</title>
        <authorList>
            <person name="Du J."/>
            <person name="Lai Q."/>
            <person name="Shao Z."/>
        </authorList>
    </citation>
    <scope>NUCLEOTIDE SEQUENCE [LARGE SCALE GENOMIC DNA]</scope>
    <source>
        <strain evidence="7 8">MCCC 1A10513</strain>
    </source>
</reference>
<evidence type="ECO:0000256" key="6">
    <source>
        <dbReference type="HAMAP-Rule" id="MF_00362"/>
    </source>
</evidence>
<dbReference type="SUPFAM" id="SSF160369">
    <property type="entry name" value="Ribosomal protein L10-like"/>
    <property type="match status" value="1"/>
</dbReference>
<dbReference type="InterPro" id="IPR001790">
    <property type="entry name" value="Ribosomal_uL10"/>
</dbReference>
<evidence type="ECO:0000256" key="2">
    <source>
        <dbReference type="ARBA" id="ARBA00008889"/>
    </source>
</evidence>
<dbReference type="Gene3D" id="6.10.250.290">
    <property type="match status" value="1"/>
</dbReference>
<keyword evidence="8" id="KW-1185">Reference proteome</keyword>
<dbReference type="EMBL" id="JPIN01000020">
    <property type="protein sequence ID" value="KFZ27794.1"/>
    <property type="molecule type" value="Genomic_DNA"/>
</dbReference>
<dbReference type="Proteomes" id="UP000053718">
    <property type="component" value="Unassembled WGS sequence"/>
</dbReference>
<name>A0A094IPN2_9GAMM</name>
<evidence type="ECO:0000256" key="4">
    <source>
        <dbReference type="ARBA" id="ARBA00023274"/>
    </source>
</evidence>
<dbReference type="Pfam" id="PF00466">
    <property type="entry name" value="Ribosomal_L10"/>
    <property type="match status" value="1"/>
</dbReference>
<accession>A0A094IPN2</accession>
<evidence type="ECO:0000313" key="7">
    <source>
        <dbReference type="EMBL" id="KFZ27794.1"/>
    </source>
</evidence>
<keyword evidence="6" id="KW-0699">rRNA-binding</keyword>
<dbReference type="InterPro" id="IPR022973">
    <property type="entry name" value="Ribosomal_uL10_bac"/>
</dbReference>
<dbReference type="InterPro" id="IPR043141">
    <property type="entry name" value="Ribosomal_uL10-like_sf"/>
</dbReference>
<dbReference type="STRING" id="1517416.IDAT_12720"/>
<evidence type="ECO:0000313" key="8">
    <source>
        <dbReference type="Proteomes" id="UP000053718"/>
    </source>
</evidence>
<sequence length="172" mass="18596">MALGLAAKKAIVKEVNEVASNALSVAVAEYRGMEVAHMTALRRKAREQGVYLKVIRNTLAKRAFEGTQFEDMDAVLKGPLVYGFSLDAPGASARLFKDFAKENKHLKVTALHIGNGVMGADKLDAVASLPTRDEALAKLLATFKAPVSKFVRTVNEVPTKFVRVLAAIKDAK</sequence>
<keyword evidence="6" id="KW-0694">RNA-binding</keyword>